<evidence type="ECO:0000313" key="1">
    <source>
        <dbReference type="EMBL" id="TMW81037.1"/>
    </source>
</evidence>
<accession>A0A6N2AF09</accession>
<comment type="caution">
    <text evidence="1">The sequence shown here is derived from an EMBL/GenBank/DDBJ whole genome shotgun (WGS) entry which is preliminary data.</text>
</comment>
<sequence>MLVKVCRWQRSAASKGRWGSLTKCGVTESVKDRRVHDDPSCRFVMKFREVVPIPIFQEFKCFGTETLDGPLSL</sequence>
<protein>
    <submittedName>
        <fullName evidence="1">Uncharacterized protein</fullName>
    </submittedName>
</protein>
<proteinExistence type="predicted"/>
<organism evidence="1">
    <name type="scientific">Solanum chilense</name>
    <name type="common">Tomato</name>
    <name type="synonym">Lycopersicon chilense</name>
    <dbReference type="NCBI Taxonomy" id="4083"/>
    <lineage>
        <taxon>Eukaryota</taxon>
        <taxon>Viridiplantae</taxon>
        <taxon>Streptophyta</taxon>
        <taxon>Embryophyta</taxon>
        <taxon>Tracheophyta</taxon>
        <taxon>Spermatophyta</taxon>
        <taxon>Magnoliopsida</taxon>
        <taxon>eudicotyledons</taxon>
        <taxon>Gunneridae</taxon>
        <taxon>Pentapetalae</taxon>
        <taxon>asterids</taxon>
        <taxon>lamiids</taxon>
        <taxon>Solanales</taxon>
        <taxon>Solanaceae</taxon>
        <taxon>Solanoideae</taxon>
        <taxon>Solaneae</taxon>
        <taxon>Solanum</taxon>
        <taxon>Solanum subgen. Lycopersicon</taxon>
    </lineage>
</organism>
<dbReference type="EMBL" id="RXGB01032078">
    <property type="protein sequence ID" value="TMW81037.1"/>
    <property type="molecule type" value="Genomic_DNA"/>
</dbReference>
<reference evidence="1" key="1">
    <citation type="submission" date="2019-05" db="EMBL/GenBank/DDBJ databases">
        <title>The de novo reference genome and transcriptome assemblies of the wild tomato species Solanum chilense.</title>
        <authorList>
            <person name="Stam R."/>
            <person name="Nosenko T."/>
            <person name="Hoerger A.C."/>
            <person name="Stephan W."/>
            <person name="Seidel M.A."/>
            <person name="Kuhn J.M.M."/>
            <person name="Haberer G."/>
            <person name="Tellier A."/>
        </authorList>
    </citation>
    <scope>NUCLEOTIDE SEQUENCE</scope>
    <source>
        <tissue evidence="1">Mature leaves</tissue>
    </source>
</reference>
<dbReference type="AlphaFoldDB" id="A0A6N2AF09"/>
<gene>
    <name evidence="1" type="ORF">EJD97_012573</name>
</gene>
<name>A0A6N2AF09_SOLCI</name>